<comment type="caution">
    <text evidence="4">The sequence shown here is derived from an EMBL/GenBank/DDBJ whole genome shotgun (WGS) entry which is preliminary data.</text>
</comment>
<evidence type="ECO:0000259" key="3">
    <source>
        <dbReference type="Pfam" id="PF02737"/>
    </source>
</evidence>
<dbReference type="Proteomes" id="UP000476030">
    <property type="component" value="Unassembled WGS sequence"/>
</dbReference>
<dbReference type="InterPro" id="IPR036291">
    <property type="entry name" value="NAD(P)-bd_dom_sf"/>
</dbReference>
<dbReference type="InterPro" id="IPR006108">
    <property type="entry name" value="3HC_DH_C"/>
</dbReference>
<keyword evidence="5" id="KW-1185">Reference proteome</keyword>
<protein>
    <submittedName>
        <fullName evidence="4">3-hydroxyacyl-CoA dehydrogenase</fullName>
        <ecNumber evidence="4">1.1.1.35</ecNumber>
    </submittedName>
</protein>
<evidence type="ECO:0000313" key="5">
    <source>
        <dbReference type="Proteomes" id="UP000476030"/>
    </source>
</evidence>
<dbReference type="PANTHER" id="PTHR48075:SF5">
    <property type="entry name" value="3-HYDROXYBUTYRYL-COA DEHYDROGENASE"/>
    <property type="match status" value="1"/>
</dbReference>
<organism evidence="4 5">
    <name type="scientific">Sneathiella litorea</name>
    <dbReference type="NCBI Taxonomy" id="2606216"/>
    <lineage>
        <taxon>Bacteria</taxon>
        <taxon>Pseudomonadati</taxon>
        <taxon>Pseudomonadota</taxon>
        <taxon>Alphaproteobacteria</taxon>
        <taxon>Sneathiellales</taxon>
        <taxon>Sneathiellaceae</taxon>
        <taxon>Sneathiella</taxon>
    </lineage>
</organism>
<dbReference type="GO" id="GO:0003857">
    <property type="term" value="F:(3S)-3-hydroxyacyl-CoA dehydrogenase (NAD+) activity"/>
    <property type="evidence" value="ECO:0007669"/>
    <property type="project" value="UniProtKB-EC"/>
</dbReference>
<gene>
    <name evidence="4" type="ORF">GQE98_02810</name>
</gene>
<accession>A0A6L8W5N3</accession>
<dbReference type="GO" id="GO:0070403">
    <property type="term" value="F:NAD+ binding"/>
    <property type="evidence" value="ECO:0007669"/>
    <property type="project" value="InterPro"/>
</dbReference>
<sequence>MSIDPQKQDLKIGIVGAGAMGRGIAQVSATGGMPVYIFDAADGAAATAKDFIASMISRSVEKGRMEKSEGDAAIGRIHAAEKMEDLSDCDLVVEAIVENIDIKQKVFQQLETIVRPETILASNTSSIRISSIASACTHRNRIAGLHFFNPVPLMKLVEVINGTDTSDDVTKALEVIGKRMGRVPVVVKDAPGFLVNLGGRAYTTEALRIVSEGVATPFQVDAIMRDACGFRMGPFELIDLTGIDVNFPVSQIIYNGYFQDKRLSTYPLHESMMEAGRLGKKTKAGFYEYTEDSTIIRPDVTEEISASPARRVILAEPSAVLDGLLRDLGVSVLSEDDGVSPILADPIGEDCTALSTRLGLDSKRLVAIDTHTGVFSRATVMAAPGADEEIVQSVMAMLGGVSGGVTRIKDNPGFVAQRIRAMIANLGCEMAQIGVATPEDIDKGMKLGLNYPLGSVELAENMGTRNCLQILEKLQEITGEDRYRPSQWLRRRALLDLPIHTLD</sequence>
<name>A0A6L8W5N3_9PROT</name>
<dbReference type="SUPFAM" id="SSF48179">
    <property type="entry name" value="6-phosphogluconate dehydrogenase C-terminal domain-like"/>
    <property type="match status" value="2"/>
</dbReference>
<dbReference type="RefSeq" id="WP_161314017.1">
    <property type="nucleotide sequence ID" value="NZ_WTUW01000001.1"/>
</dbReference>
<dbReference type="PANTHER" id="PTHR48075">
    <property type="entry name" value="3-HYDROXYACYL-COA DEHYDROGENASE FAMILY PROTEIN"/>
    <property type="match status" value="1"/>
</dbReference>
<dbReference type="AlphaFoldDB" id="A0A6L8W5N3"/>
<dbReference type="InterPro" id="IPR013328">
    <property type="entry name" value="6PGD_dom2"/>
</dbReference>
<dbReference type="GO" id="GO:0006631">
    <property type="term" value="P:fatty acid metabolic process"/>
    <property type="evidence" value="ECO:0007669"/>
    <property type="project" value="InterPro"/>
</dbReference>
<dbReference type="SUPFAM" id="SSF51735">
    <property type="entry name" value="NAD(P)-binding Rossmann-fold domains"/>
    <property type="match status" value="1"/>
</dbReference>
<proteinExistence type="predicted"/>
<feature type="domain" description="3-hydroxyacyl-CoA dehydrogenase C-terminal" evidence="2">
    <location>
        <begin position="192"/>
        <end position="289"/>
    </location>
</feature>
<dbReference type="FunFam" id="3.40.50.720:FF:000009">
    <property type="entry name" value="Fatty oxidation complex, alpha subunit"/>
    <property type="match status" value="1"/>
</dbReference>
<dbReference type="Gene3D" id="3.40.50.720">
    <property type="entry name" value="NAD(P)-binding Rossmann-like Domain"/>
    <property type="match status" value="1"/>
</dbReference>
<evidence type="ECO:0000259" key="2">
    <source>
        <dbReference type="Pfam" id="PF00725"/>
    </source>
</evidence>
<dbReference type="EC" id="1.1.1.35" evidence="4"/>
<dbReference type="Pfam" id="PF00725">
    <property type="entry name" value="3HCDH"/>
    <property type="match status" value="2"/>
</dbReference>
<dbReference type="Pfam" id="PF02737">
    <property type="entry name" value="3HCDH_N"/>
    <property type="match status" value="1"/>
</dbReference>
<dbReference type="InterPro" id="IPR008927">
    <property type="entry name" value="6-PGluconate_DH-like_C_sf"/>
</dbReference>
<reference evidence="4 5" key="1">
    <citation type="submission" date="2019-12" db="EMBL/GenBank/DDBJ databases">
        <title>Snethiella sp. nov. sp. isolated from sea sand.</title>
        <authorList>
            <person name="Kim J."/>
            <person name="Jeong S.E."/>
            <person name="Jung H.S."/>
            <person name="Jeon C.O."/>
        </authorList>
    </citation>
    <scope>NUCLEOTIDE SEQUENCE [LARGE SCALE GENOMIC DNA]</scope>
    <source>
        <strain evidence="4 5">DP05</strain>
    </source>
</reference>
<dbReference type="InterPro" id="IPR006176">
    <property type="entry name" value="3-OHacyl-CoA_DH_NAD-bd"/>
</dbReference>
<dbReference type="Gene3D" id="1.10.1040.10">
    <property type="entry name" value="N-(1-d-carboxylethyl)-l-norvaline Dehydrogenase, domain 2"/>
    <property type="match status" value="2"/>
</dbReference>
<dbReference type="EMBL" id="WTUW01000001">
    <property type="protein sequence ID" value="MZR29557.1"/>
    <property type="molecule type" value="Genomic_DNA"/>
</dbReference>
<feature type="domain" description="3-hydroxyacyl-CoA dehydrogenase NAD binding" evidence="3">
    <location>
        <begin position="11"/>
        <end position="189"/>
    </location>
</feature>
<keyword evidence="1 4" id="KW-0560">Oxidoreductase</keyword>
<evidence type="ECO:0000256" key="1">
    <source>
        <dbReference type="ARBA" id="ARBA00023002"/>
    </source>
</evidence>
<feature type="domain" description="3-hydroxyacyl-CoA dehydrogenase C-terminal" evidence="2">
    <location>
        <begin position="413"/>
        <end position="492"/>
    </location>
</feature>
<evidence type="ECO:0000313" key="4">
    <source>
        <dbReference type="EMBL" id="MZR29557.1"/>
    </source>
</evidence>
<dbReference type="NCBIfam" id="NF006124">
    <property type="entry name" value="PRK08268.1"/>
    <property type="match status" value="1"/>
</dbReference>